<dbReference type="Proteomes" id="UP000708576">
    <property type="component" value="Unassembled WGS sequence"/>
</dbReference>
<evidence type="ECO:0000313" key="1">
    <source>
        <dbReference type="EMBL" id="MBS2099646.1"/>
    </source>
</evidence>
<dbReference type="EMBL" id="JAGUCO010000013">
    <property type="protein sequence ID" value="MBS2099646.1"/>
    <property type="molecule type" value="Genomic_DNA"/>
</dbReference>
<reference evidence="1 2" key="1">
    <citation type="journal article" date="2015" name="Int. J. Syst. Evol. Microbiol.">
        <title>Carboxylicivirga linearis sp. nov., isolated from a sea cucumber culture pond.</title>
        <authorList>
            <person name="Wang F.Q."/>
            <person name="Zhou Y.X."/>
            <person name="Lin X.Z."/>
            <person name="Chen G.J."/>
            <person name="Du Z.J."/>
        </authorList>
    </citation>
    <scope>NUCLEOTIDE SEQUENCE [LARGE SCALE GENOMIC DNA]</scope>
    <source>
        <strain evidence="1 2">FB218</strain>
    </source>
</reference>
<proteinExistence type="predicted"/>
<gene>
    <name evidence="1" type="ORF">KEM10_15225</name>
</gene>
<name>A0ABS5JZ15_9BACT</name>
<comment type="caution">
    <text evidence="1">The sequence shown here is derived from an EMBL/GenBank/DDBJ whole genome shotgun (WGS) entry which is preliminary data.</text>
</comment>
<organism evidence="1 2">
    <name type="scientific">Carboxylicivirga linearis</name>
    <dbReference type="NCBI Taxonomy" id="1628157"/>
    <lineage>
        <taxon>Bacteria</taxon>
        <taxon>Pseudomonadati</taxon>
        <taxon>Bacteroidota</taxon>
        <taxon>Bacteroidia</taxon>
        <taxon>Marinilabiliales</taxon>
        <taxon>Marinilabiliaceae</taxon>
        <taxon>Carboxylicivirga</taxon>
    </lineage>
</organism>
<dbReference type="RefSeq" id="WP_212216888.1">
    <property type="nucleotide sequence ID" value="NZ_JAGUCO010000013.1"/>
</dbReference>
<sequence length="162" mass="19048">MKSTSTNALKSTFKRVIKTILHPRVHYIFVVDESGLHIHFNEIKKKLLLKLPMVSVIYLHDKKVDNILFSKELKSFQKRFHQQFILHFIKYNSSVPEDAAYSIQRILELEINCSLRKRIKYKFFGSNQLAYIVSEKIELLKGKENHIQSHIILTNPINQTAL</sequence>
<evidence type="ECO:0000313" key="2">
    <source>
        <dbReference type="Proteomes" id="UP000708576"/>
    </source>
</evidence>
<accession>A0ABS5JZ15</accession>
<keyword evidence="2" id="KW-1185">Reference proteome</keyword>
<protein>
    <submittedName>
        <fullName evidence="1">Uncharacterized protein</fullName>
    </submittedName>
</protein>